<feature type="signal peptide" evidence="1">
    <location>
        <begin position="1"/>
        <end position="18"/>
    </location>
</feature>
<dbReference type="RefSeq" id="WP_196282738.1">
    <property type="nucleotide sequence ID" value="NZ_JADQDQ010000005.1"/>
</dbReference>
<evidence type="ECO:0000256" key="1">
    <source>
        <dbReference type="SAM" id="SignalP"/>
    </source>
</evidence>
<keyword evidence="1" id="KW-0732">Signal</keyword>
<accession>A0ABS0IJ61</accession>
<evidence type="ECO:0000313" key="3">
    <source>
        <dbReference type="Proteomes" id="UP000597617"/>
    </source>
</evidence>
<dbReference type="Proteomes" id="UP000597617">
    <property type="component" value="Unassembled WGS sequence"/>
</dbReference>
<feature type="chain" id="PRO_5046698312" description="Outer membrane protein beta-barrel domain-containing protein" evidence="1">
    <location>
        <begin position="19"/>
        <end position="206"/>
    </location>
</feature>
<comment type="caution">
    <text evidence="2">The sequence shown here is derived from an EMBL/GenBank/DDBJ whole genome shotgun (WGS) entry which is preliminary data.</text>
</comment>
<keyword evidence="3" id="KW-1185">Reference proteome</keyword>
<name>A0ABS0IJ61_9BACT</name>
<evidence type="ECO:0008006" key="4">
    <source>
        <dbReference type="Google" id="ProtNLM"/>
    </source>
</evidence>
<dbReference type="EMBL" id="JADQDQ010000005">
    <property type="protein sequence ID" value="MBF9238378.1"/>
    <property type="molecule type" value="Genomic_DNA"/>
</dbReference>
<proteinExistence type="predicted"/>
<reference evidence="2 3" key="1">
    <citation type="submission" date="2020-11" db="EMBL/GenBank/DDBJ databases">
        <authorList>
            <person name="Kim M.K."/>
        </authorList>
    </citation>
    <scope>NUCLEOTIDE SEQUENCE [LARGE SCALE GENOMIC DNA]</scope>
    <source>
        <strain evidence="2 3">BT683</strain>
    </source>
</reference>
<evidence type="ECO:0000313" key="2">
    <source>
        <dbReference type="EMBL" id="MBF9238378.1"/>
    </source>
</evidence>
<gene>
    <name evidence="2" type="ORF">I2I05_13310</name>
</gene>
<organism evidence="2 3">
    <name type="scientific">Hymenobacter jeongseonensis</name>
    <dbReference type="NCBI Taxonomy" id="2791027"/>
    <lineage>
        <taxon>Bacteria</taxon>
        <taxon>Pseudomonadati</taxon>
        <taxon>Bacteroidota</taxon>
        <taxon>Cytophagia</taxon>
        <taxon>Cytophagales</taxon>
        <taxon>Hymenobacteraceae</taxon>
        <taxon>Hymenobacter</taxon>
    </lineage>
</organism>
<protein>
    <recommendedName>
        <fullName evidence="4">Outer membrane protein beta-barrel domain-containing protein</fullName>
    </recommendedName>
</protein>
<sequence>MKTLLLAGLLFATFAAHAAAPPDTIATTPAGARQWFRPQHLVLQTGGGLGMVAGGAGYSFLKDRLETDILIGYVPERYAGSTLTLASLKVMYSPFHLRVAEQVQVVPFTIGGYFSYTHGTLNDELKGQYSKDYYWFSTDTRYGALVGGRVTYLAAPVAATGLPRKLSLYYELGSNDLYIATYLNNRNGGIGVGQLLTLALGVKADL</sequence>